<dbReference type="Pfam" id="PF13966">
    <property type="entry name" value="zf-RVT"/>
    <property type="match status" value="1"/>
</dbReference>
<dbReference type="InterPro" id="IPR012337">
    <property type="entry name" value="RNaseH-like_sf"/>
</dbReference>
<keyword evidence="3" id="KW-1185">Reference proteome</keyword>
<dbReference type="SUPFAM" id="SSF53098">
    <property type="entry name" value="Ribonuclease H-like"/>
    <property type="match status" value="1"/>
</dbReference>
<comment type="caution">
    <text evidence="2">The sequence shown here is derived from an EMBL/GenBank/DDBJ whole genome shotgun (WGS) entry which is preliminary data.</text>
</comment>
<dbReference type="InterPro" id="IPR026960">
    <property type="entry name" value="RVT-Znf"/>
</dbReference>
<dbReference type="OrthoDB" id="1002624at2759"/>
<dbReference type="CDD" id="cd06222">
    <property type="entry name" value="RNase_H_like"/>
    <property type="match status" value="1"/>
</dbReference>
<dbReference type="AlphaFoldDB" id="A0A834W6N5"/>
<dbReference type="InterPro" id="IPR002156">
    <property type="entry name" value="RNaseH_domain"/>
</dbReference>
<accession>A0A834W6N5</accession>
<evidence type="ECO:0000313" key="3">
    <source>
        <dbReference type="Proteomes" id="UP000634136"/>
    </source>
</evidence>
<proteinExistence type="predicted"/>
<dbReference type="Proteomes" id="UP000634136">
    <property type="component" value="Unassembled WGS sequence"/>
</dbReference>
<evidence type="ECO:0000259" key="1">
    <source>
        <dbReference type="PROSITE" id="PS50878"/>
    </source>
</evidence>
<sequence>MGFNLVSSIKYWDTVGSSNVNHIQEVFSSLSINEEWNQTMICLIPKIQCPSSIKNFRPISLCTTIYKIVSKILVKRLKPIISSAISFNQGAFNPGRKPTDNVVIAQDLVFRFQKKRGQMGWMLIKLNLEKTYDKINWKFLLDALQFFGMPLDSLKLIHSCLSTVKHQILINGELSGNICPSHGIHQGDPLSPYLFIIAMEMLTKCIDLEVSKGKWKAPLVKGIKISHLLYVDDVLLFVKTDRNSVLAVKRALETFLEISGLSVNESKSSIWFSPNTREDEKVFAARILPYKHSPKPGNYLDKVEAWKAPMLSKASRVTLIKSISVATANYYMQSLPFPISICKEIDKIHRNFLWGSNSERKKLHLVNWDVICRNKRSGRLGIPKSHERNLAFLTSLYWRTLAEKESVWEKVCTARMNLSSGKNSILGEMFSKRKFIDATPFGAAPNLNDIRVWKFDPRGVFSVQSAYKAIMSSKHRSSVTNFGWIWKLSCHLRQKFFIWLCYRDALPHNTNLVRRGININAYCPRCGSLLKSIEHIFKSCPISIKFWDLARIHVTSCLHFAVMRVVEFSHLVIADNIASIRDSNGNWVMGFSKFLGGGTILYAELWAIVYGLDLAYSAGGSKIVVESDSLSAIALIIDLNTPVSHHLFPIISRCRSFLRVFEEINFSHKVREVNFCADALAKYGVKLVRDRGVGVASALDCND</sequence>
<dbReference type="Pfam" id="PF00078">
    <property type="entry name" value="RVT_1"/>
    <property type="match status" value="1"/>
</dbReference>
<name>A0A834W6N5_9FABA</name>
<organism evidence="2 3">
    <name type="scientific">Senna tora</name>
    <dbReference type="NCBI Taxonomy" id="362788"/>
    <lineage>
        <taxon>Eukaryota</taxon>
        <taxon>Viridiplantae</taxon>
        <taxon>Streptophyta</taxon>
        <taxon>Embryophyta</taxon>
        <taxon>Tracheophyta</taxon>
        <taxon>Spermatophyta</taxon>
        <taxon>Magnoliopsida</taxon>
        <taxon>eudicotyledons</taxon>
        <taxon>Gunneridae</taxon>
        <taxon>Pentapetalae</taxon>
        <taxon>rosids</taxon>
        <taxon>fabids</taxon>
        <taxon>Fabales</taxon>
        <taxon>Fabaceae</taxon>
        <taxon>Caesalpinioideae</taxon>
        <taxon>Cassia clade</taxon>
        <taxon>Senna</taxon>
    </lineage>
</organism>
<dbReference type="PROSITE" id="PS50878">
    <property type="entry name" value="RT_POL"/>
    <property type="match status" value="1"/>
</dbReference>
<feature type="domain" description="Reverse transcriptase" evidence="1">
    <location>
        <begin position="25"/>
        <end position="288"/>
    </location>
</feature>
<keyword evidence="2" id="KW-0695">RNA-directed DNA polymerase</keyword>
<dbReference type="EMBL" id="JAAIUW010000010">
    <property type="protein sequence ID" value="KAF7811880.1"/>
    <property type="molecule type" value="Genomic_DNA"/>
</dbReference>
<dbReference type="InterPro" id="IPR043502">
    <property type="entry name" value="DNA/RNA_pol_sf"/>
</dbReference>
<dbReference type="GO" id="GO:0004523">
    <property type="term" value="F:RNA-DNA hybrid ribonuclease activity"/>
    <property type="evidence" value="ECO:0007669"/>
    <property type="project" value="InterPro"/>
</dbReference>
<dbReference type="PANTHER" id="PTHR33116:SF78">
    <property type="entry name" value="OS12G0587133 PROTEIN"/>
    <property type="match status" value="1"/>
</dbReference>
<dbReference type="InterPro" id="IPR000477">
    <property type="entry name" value="RT_dom"/>
</dbReference>
<dbReference type="Pfam" id="PF13456">
    <property type="entry name" value="RVT_3"/>
    <property type="match status" value="1"/>
</dbReference>
<reference evidence="2" key="1">
    <citation type="submission" date="2020-09" db="EMBL/GenBank/DDBJ databases">
        <title>Genome-Enabled Discovery of Anthraquinone Biosynthesis in Senna tora.</title>
        <authorList>
            <person name="Kang S.-H."/>
            <person name="Pandey R.P."/>
            <person name="Lee C.-M."/>
            <person name="Sim J.-S."/>
            <person name="Jeong J.-T."/>
            <person name="Choi B.-S."/>
            <person name="Jung M."/>
            <person name="Ginzburg D."/>
            <person name="Zhao K."/>
            <person name="Won S.Y."/>
            <person name="Oh T.-J."/>
            <person name="Yu Y."/>
            <person name="Kim N.-H."/>
            <person name="Lee O.R."/>
            <person name="Lee T.-H."/>
            <person name="Bashyal P."/>
            <person name="Kim T.-S."/>
            <person name="Lee W.-H."/>
            <person name="Kawkins C."/>
            <person name="Kim C.-K."/>
            <person name="Kim J.S."/>
            <person name="Ahn B.O."/>
            <person name="Rhee S.Y."/>
            <person name="Sohng J.K."/>
        </authorList>
    </citation>
    <scope>NUCLEOTIDE SEQUENCE</scope>
    <source>
        <tissue evidence="2">Leaf</tissue>
    </source>
</reference>
<protein>
    <submittedName>
        <fullName evidence="2">Reverse transcriptase</fullName>
    </submittedName>
</protein>
<dbReference type="SUPFAM" id="SSF56672">
    <property type="entry name" value="DNA/RNA polymerases"/>
    <property type="match status" value="1"/>
</dbReference>
<dbReference type="GO" id="GO:0003964">
    <property type="term" value="F:RNA-directed DNA polymerase activity"/>
    <property type="evidence" value="ECO:0007669"/>
    <property type="project" value="UniProtKB-KW"/>
</dbReference>
<keyword evidence="2" id="KW-0808">Transferase</keyword>
<keyword evidence="2" id="KW-0548">Nucleotidyltransferase</keyword>
<dbReference type="GO" id="GO:0003676">
    <property type="term" value="F:nucleic acid binding"/>
    <property type="evidence" value="ECO:0007669"/>
    <property type="project" value="InterPro"/>
</dbReference>
<evidence type="ECO:0000313" key="2">
    <source>
        <dbReference type="EMBL" id="KAF7811880.1"/>
    </source>
</evidence>
<dbReference type="InterPro" id="IPR044730">
    <property type="entry name" value="RNase_H-like_dom_plant"/>
</dbReference>
<dbReference type="InterPro" id="IPR036397">
    <property type="entry name" value="RNaseH_sf"/>
</dbReference>
<gene>
    <name evidence="2" type="ORF">G2W53_032856</name>
</gene>
<dbReference type="PANTHER" id="PTHR33116">
    <property type="entry name" value="REVERSE TRANSCRIPTASE ZINC-BINDING DOMAIN-CONTAINING PROTEIN-RELATED-RELATED"/>
    <property type="match status" value="1"/>
</dbReference>
<dbReference type="CDD" id="cd01650">
    <property type="entry name" value="RT_nLTR_like"/>
    <property type="match status" value="1"/>
</dbReference>
<dbReference type="Gene3D" id="3.30.420.10">
    <property type="entry name" value="Ribonuclease H-like superfamily/Ribonuclease H"/>
    <property type="match status" value="1"/>
</dbReference>